<name>A0A8S0FZK7_ECOLX</name>
<reference evidence="1 2" key="1">
    <citation type="submission" date="2020-01" db="EMBL/GenBank/DDBJ databases">
        <title>Dynamics of blaIMP-6 dissemination in carbapenem resistant Enterobacteriacea isolated from regional surveillance in Osaka, Japan.</title>
        <authorList>
            <person name="Abe R."/>
            <person name="Akeda Y."/>
            <person name="Sugawara Y."/>
            <person name="Yamamoto N."/>
            <person name="Tomono K."/>
            <person name="Takeuchi D."/>
            <person name="Kawahara R."/>
            <person name="Hamada S."/>
        </authorList>
    </citation>
    <scope>NUCLEOTIDE SEQUENCE [LARGE SCALE GENOMIC DNA]</scope>
    <source>
        <strain evidence="1 2">E300</strain>
    </source>
</reference>
<accession>A0A8S0FZK7</accession>
<dbReference type="Proteomes" id="UP000467488">
    <property type="component" value="Chromosome"/>
</dbReference>
<evidence type="ECO:0008006" key="3">
    <source>
        <dbReference type="Google" id="ProtNLM"/>
    </source>
</evidence>
<protein>
    <recommendedName>
        <fullName evidence="3">Phage tail protein</fullName>
    </recommendedName>
</protein>
<dbReference type="EMBL" id="AP022360">
    <property type="protein sequence ID" value="BBU85220.1"/>
    <property type="molecule type" value="Genomic_DNA"/>
</dbReference>
<organism evidence="1 2">
    <name type="scientific">Escherichia coli</name>
    <dbReference type="NCBI Taxonomy" id="562"/>
    <lineage>
        <taxon>Bacteria</taxon>
        <taxon>Pseudomonadati</taxon>
        <taxon>Pseudomonadota</taxon>
        <taxon>Gammaproteobacteria</taxon>
        <taxon>Enterobacterales</taxon>
        <taxon>Enterobacteriaceae</taxon>
        <taxon>Escherichia</taxon>
    </lineage>
</organism>
<gene>
    <name evidence="1" type="ORF">EIMP300_66200</name>
</gene>
<evidence type="ECO:0000313" key="1">
    <source>
        <dbReference type="EMBL" id="BBU85220.1"/>
    </source>
</evidence>
<dbReference type="InterPro" id="IPR009493">
    <property type="entry name" value="P2_GpE"/>
</dbReference>
<proteinExistence type="predicted"/>
<dbReference type="Pfam" id="PF06528">
    <property type="entry name" value="Phage_P2_GpE"/>
    <property type="match status" value="1"/>
</dbReference>
<sequence>MKDIDTETRNNTVADDVTSGEDMAVERGVKLSRPIERGAEKITYVEITGAIEQAGSLRGLSLSDVLNLKADTMFTLLPRVTSPRLDEVMIKKMSSRTRFYSVVRCGCKFYERARLWREERAGDGSVITLVCFEHIEDLVADIAAIFNWSPAEIFMMTPGEVVSWRERAALRSGNADNEDS</sequence>
<dbReference type="AlphaFoldDB" id="A0A8S0FZK7"/>
<evidence type="ECO:0000313" key="2">
    <source>
        <dbReference type="Proteomes" id="UP000467488"/>
    </source>
</evidence>